<dbReference type="EMBL" id="MN739659">
    <property type="protein sequence ID" value="QHT18718.1"/>
    <property type="molecule type" value="Genomic_DNA"/>
</dbReference>
<keyword evidence="1" id="KW-0472">Membrane</keyword>
<organism evidence="2">
    <name type="scientific">viral metagenome</name>
    <dbReference type="NCBI Taxonomy" id="1070528"/>
    <lineage>
        <taxon>unclassified sequences</taxon>
        <taxon>metagenomes</taxon>
        <taxon>organismal metagenomes</taxon>
    </lineage>
</organism>
<keyword evidence="1" id="KW-1133">Transmembrane helix</keyword>
<feature type="transmembrane region" description="Helical" evidence="1">
    <location>
        <begin position="5"/>
        <end position="24"/>
    </location>
</feature>
<evidence type="ECO:0000256" key="1">
    <source>
        <dbReference type="SAM" id="Phobius"/>
    </source>
</evidence>
<name>A0A6C0DP71_9ZZZZ</name>
<dbReference type="AlphaFoldDB" id="A0A6C0DP71"/>
<protein>
    <submittedName>
        <fullName evidence="2">Uncharacterized protein</fullName>
    </submittedName>
</protein>
<evidence type="ECO:0000313" key="2">
    <source>
        <dbReference type="EMBL" id="QHT18718.1"/>
    </source>
</evidence>
<keyword evidence="1" id="KW-0812">Transmembrane</keyword>
<accession>A0A6C0DP71</accession>
<reference evidence="2" key="1">
    <citation type="journal article" date="2020" name="Nature">
        <title>Giant virus diversity and host interactions through global metagenomics.</title>
        <authorList>
            <person name="Schulz F."/>
            <person name="Roux S."/>
            <person name="Paez-Espino D."/>
            <person name="Jungbluth S."/>
            <person name="Walsh D.A."/>
            <person name="Denef V.J."/>
            <person name="McMahon K.D."/>
            <person name="Konstantinidis K.T."/>
            <person name="Eloe-Fadrosh E.A."/>
            <person name="Kyrpides N.C."/>
            <person name="Woyke T."/>
        </authorList>
    </citation>
    <scope>NUCLEOTIDE SEQUENCE</scope>
    <source>
        <strain evidence="2">GVMAG-M-3300023174-49</strain>
    </source>
</reference>
<proteinExistence type="predicted"/>
<sequence>MKKSVIIIIIIIIILLILLLVNISNITTKSNQICLIYNYYERDDLYKENFIYFLENGIYEEVDYYIVINGNCTVKIPKRKNVFVYYRKNVGYDFGAYSYAVNNKLIKNYDYYFFMNTSVRGPYLRDTNEKWYDHFIPLFNANVHLVGTSISICTSNAYCVYDDNYKRKTNPHIQTMFFGMDQQYFIELKNDHFFDEDEIIKMDFTDLIKMKEVGLSQKAIEKGYNINCILSKYRDLDYLTLDHDINETSLDGDPYFSDAYFGETIDPYEVIFFKTNRI</sequence>